<reference evidence="2 3" key="1">
    <citation type="submission" date="2020-07" db="EMBL/GenBank/DDBJ databases">
        <authorList>
            <person name="Feng X."/>
        </authorList>
    </citation>
    <scope>NUCLEOTIDE SEQUENCE [LARGE SCALE GENOMIC DNA]</scope>
    <source>
        <strain evidence="2 3">JCM31066</strain>
    </source>
</reference>
<accession>A0A842HAV5</accession>
<proteinExistence type="predicted"/>
<gene>
    <name evidence="2" type="ORF">H5P28_03195</name>
</gene>
<evidence type="ECO:0000313" key="2">
    <source>
        <dbReference type="EMBL" id="MBC2593259.1"/>
    </source>
</evidence>
<dbReference type="Pfam" id="PF23343">
    <property type="entry name" value="REP_ORF2-G2P"/>
    <property type="match status" value="1"/>
</dbReference>
<dbReference type="AlphaFoldDB" id="A0A842HAV5"/>
<evidence type="ECO:0000313" key="3">
    <source>
        <dbReference type="Proteomes" id="UP000546464"/>
    </source>
</evidence>
<dbReference type="RefSeq" id="WP_185674271.1">
    <property type="nucleotide sequence ID" value="NZ_JACHVB010000013.1"/>
</dbReference>
<dbReference type="Proteomes" id="UP000546464">
    <property type="component" value="Unassembled WGS sequence"/>
</dbReference>
<comment type="caution">
    <text evidence="2">The sequence shown here is derived from an EMBL/GenBank/DDBJ whole genome shotgun (WGS) entry which is preliminary data.</text>
</comment>
<name>A0A842HAV5_9BACT</name>
<protein>
    <recommendedName>
        <fullName evidence="1">Replication-associated protein ORF2/G2P domain-containing protein</fullName>
    </recommendedName>
</protein>
<keyword evidence="3" id="KW-1185">Reference proteome</keyword>
<dbReference type="EMBL" id="JACHVB010000013">
    <property type="protein sequence ID" value="MBC2593259.1"/>
    <property type="molecule type" value="Genomic_DNA"/>
</dbReference>
<sequence>MIHKFDGQRIWLNLPDGTQQRFGPPTQGELKKNFALEKNIEYMANHFRLERLGFLTLTFADNVTDFREAQRHFNSFRSNILGKNFEASVVVVEPQKRGAVHYHLVVVCQTDIRTGFDFTAFRECQNEYRTNGKAARFYALLKQYASTASPELRHLWAHLREVAGHYGFGRCELLPIRSNAEGIAKYVGKYLEKGSQFRGEQFKGARMVRYSRGWRAVSQSFAWLDTGREWRKLVAQLAHILGCESMDALCLRLGKKWAYHALNLLKSFPDATPLELAIVLGGQAKALRNSRKVKAPQSFNQGSSFLTAEGSIALNFGL</sequence>
<evidence type="ECO:0000259" key="1">
    <source>
        <dbReference type="Pfam" id="PF23343"/>
    </source>
</evidence>
<organism evidence="2 3">
    <name type="scientific">Ruficoccus amylovorans</name>
    <dbReference type="NCBI Taxonomy" id="1804625"/>
    <lineage>
        <taxon>Bacteria</taxon>
        <taxon>Pseudomonadati</taxon>
        <taxon>Verrucomicrobiota</taxon>
        <taxon>Opitutia</taxon>
        <taxon>Puniceicoccales</taxon>
        <taxon>Cerasicoccaceae</taxon>
        <taxon>Ruficoccus</taxon>
    </lineage>
</organism>
<dbReference type="InterPro" id="IPR056906">
    <property type="entry name" value="ORF2/G2P_dom"/>
</dbReference>
<feature type="domain" description="Replication-associated protein ORF2/G2P" evidence="1">
    <location>
        <begin position="54"/>
        <end position="194"/>
    </location>
</feature>